<accession>A0A1G9KDX5</accession>
<dbReference type="RefSeq" id="WP_090770863.1">
    <property type="nucleotide sequence ID" value="NZ_FNFB01000022.1"/>
</dbReference>
<sequence>MPLDIPPSRPRTPLTPDEKVRGATAFAELIAEHLRTSGRFRVTADTPDTVELFQAAARRAGDALQRPVVSYSNGKDIIVTFADQAAPVIEP</sequence>
<keyword evidence="2" id="KW-1185">Reference proteome</keyword>
<dbReference type="Proteomes" id="UP000198683">
    <property type="component" value="Unassembled WGS sequence"/>
</dbReference>
<dbReference type="STRING" id="683260.SAMN05421874_12272"/>
<proteinExistence type="predicted"/>
<reference evidence="1 2" key="1">
    <citation type="submission" date="2016-10" db="EMBL/GenBank/DDBJ databases">
        <authorList>
            <person name="de Groot N.N."/>
        </authorList>
    </citation>
    <scope>NUCLEOTIDE SEQUENCE [LARGE SCALE GENOMIC DNA]</scope>
    <source>
        <strain evidence="1 2">CGMCC 4.5681</strain>
    </source>
</reference>
<organism evidence="1 2">
    <name type="scientific">Nonomuraea maritima</name>
    <dbReference type="NCBI Taxonomy" id="683260"/>
    <lineage>
        <taxon>Bacteria</taxon>
        <taxon>Bacillati</taxon>
        <taxon>Actinomycetota</taxon>
        <taxon>Actinomycetes</taxon>
        <taxon>Streptosporangiales</taxon>
        <taxon>Streptosporangiaceae</taxon>
        <taxon>Nonomuraea</taxon>
    </lineage>
</organism>
<protein>
    <submittedName>
        <fullName evidence="1">Uncharacterized protein</fullName>
    </submittedName>
</protein>
<gene>
    <name evidence="1" type="ORF">SAMN05421874_12272</name>
</gene>
<dbReference type="AlphaFoldDB" id="A0A1G9KDX5"/>
<evidence type="ECO:0000313" key="1">
    <source>
        <dbReference type="EMBL" id="SDL48070.1"/>
    </source>
</evidence>
<dbReference type="EMBL" id="FNFB01000022">
    <property type="protein sequence ID" value="SDL48070.1"/>
    <property type="molecule type" value="Genomic_DNA"/>
</dbReference>
<dbReference type="OrthoDB" id="3537815at2"/>
<name>A0A1G9KDX5_9ACTN</name>
<evidence type="ECO:0000313" key="2">
    <source>
        <dbReference type="Proteomes" id="UP000198683"/>
    </source>
</evidence>